<gene>
    <name evidence="2" type="ORF">C7999DRAFT_18332</name>
</gene>
<dbReference type="AlphaFoldDB" id="A0AAN7CLK5"/>
<reference evidence="2" key="2">
    <citation type="submission" date="2023-05" db="EMBL/GenBank/DDBJ databases">
        <authorList>
            <consortium name="Lawrence Berkeley National Laboratory"/>
            <person name="Steindorff A."/>
            <person name="Hensen N."/>
            <person name="Bonometti L."/>
            <person name="Westerberg I."/>
            <person name="Brannstrom I.O."/>
            <person name="Guillou S."/>
            <person name="Cros-Aarteil S."/>
            <person name="Calhoun S."/>
            <person name="Haridas S."/>
            <person name="Kuo A."/>
            <person name="Mondo S."/>
            <person name="Pangilinan J."/>
            <person name="Riley R."/>
            <person name="Labutti K."/>
            <person name="Andreopoulos B."/>
            <person name="Lipzen A."/>
            <person name="Chen C."/>
            <person name="Yanf M."/>
            <person name="Daum C."/>
            <person name="Ng V."/>
            <person name="Clum A."/>
            <person name="Ohm R."/>
            <person name="Martin F."/>
            <person name="Silar P."/>
            <person name="Natvig D."/>
            <person name="Lalanne C."/>
            <person name="Gautier V."/>
            <person name="Ament-Velasquez S.L."/>
            <person name="Kruys A."/>
            <person name="Hutchinson M.I."/>
            <person name="Powell A.J."/>
            <person name="Barry K."/>
            <person name="Miller A.N."/>
            <person name="Grigoriev I.V."/>
            <person name="Debuchy R."/>
            <person name="Gladieux P."/>
            <person name="Thoren M.H."/>
            <person name="Johannesson H."/>
        </authorList>
    </citation>
    <scope>NUCLEOTIDE SEQUENCE</scope>
    <source>
        <strain evidence="2">CBS 359.72</strain>
    </source>
</reference>
<dbReference type="EMBL" id="MU857836">
    <property type="protein sequence ID" value="KAK4243307.1"/>
    <property type="molecule type" value="Genomic_DNA"/>
</dbReference>
<reference evidence="2" key="1">
    <citation type="journal article" date="2023" name="Mol. Phylogenet. Evol.">
        <title>Genome-scale phylogeny and comparative genomics of the fungal order Sordariales.</title>
        <authorList>
            <person name="Hensen N."/>
            <person name="Bonometti L."/>
            <person name="Westerberg I."/>
            <person name="Brannstrom I.O."/>
            <person name="Guillou S."/>
            <person name="Cros-Aarteil S."/>
            <person name="Calhoun S."/>
            <person name="Haridas S."/>
            <person name="Kuo A."/>
            <person name="Mondo S."/>
            <person name="Pangilinan J."/>
            <person name="Riley R."/>
            <person name="LaButti K."/>
            <person name="Andreopoulos B."/>
            <person name="Lipzen A."/>
            <person name="Chen C."/>
            <person name="Yan M."/>
            <person name="Daum C."/>
            <person name="Ng V."/>
            <person name="Clum A."/>
            <person name="Steindorff A."/>
            <person name="Ohm R.A."/>
            <person name="Martin F."/>
            <person name="Silar P."/>
            <person name="Natvig D.O."/>
            <person name="Lalanne C."/>
            <person name="Gautier V."/>
            <person name="Ament-Velasquez S.L."/>
            <person name="Kruys A."/>
            <person name="Hutchinson M.I."/>
            <person name="Powell A.J."/>
            <person name="Barry K."/>
            <person name="Miller A.N."/>
            <person name="Grigoriev I.V."/>
            <person name="Debuchy R."/>
            <person name="Gladieux P."/>
            <person name="Hiltunen Thoren M."/>
            <person name="Johannesson H."/>
        </authorList>
    </citation>
    <scope>NUCLEOTIDE SEQUENCE</scope>
    <source>
        <strain evidence="2">CBS 359.72</strain>
    </source>
</reference>
<name>A0AAN7CLK5_9PEZI</name>
<accession>A0AAN7CLK5</accession>
<organism evidence="2 3">
    <name type="scientific">Corynascus novoguineensis</name>
    <dbReference type="NCBI Taxonomy" id="1126955"/>
    <lineage>
        <taxon>Eukaryota</taxon>
        <taxon>Fungi</taxon>
        <taxon>Dikarya</taxon>
        <taxon>Ascomycota</taxon>
        <taxon>Pezizomycotina</taxon>
        <taxon>Sordariomycetes</taxon>
        <taxon>Sordariomycetidae</taxon>
        <taxon>Sordariales</taxon>
        <taxon>Chaetomiaceae</taxon>
        <taxon>Corynascus</taxon>
    </lineage>
</organism>
<feature type="compositionally biased region" description="Polar residues" evidence="1">
    <location>
        <begin position="50"/>
        <end position="63"/>
    </location>
</feature>
<dbReference type="Proteomes" id="UP001303647">
    <property type="component" value="Unassembled WGS sequence"/>
</dbReference>
<comment type="caution">
    <text evidence="2">The sequence shown here is derived from an EMBL/GenBank/DDBJ whole genome shotgun (WGS) entry which is preliminary data.</text>
</comment>
<evidence type="ECO:0000313" key="3">
    <source>
        <dbReference type="Proteomes" id="UP001303647"/>
    </source>
</evidence>
<keyword evidence="3" id="KW-1185">Reference proteome</keyword>
<proteinExistence type="predicted"/>
<evidence type="ECO:0000256" key="1">
    <source>
        <dbReference type="SAM" id="MobiDB-lite"/>
    </source>
</evidence>
<sequence>MLRGSGARTECWVGAAHLETWREALDFNGQRLGHGAVWLVRPNSACSAAPQQCTTTAQDTSGGDQPDEDNSSNNGHRIRRIRNTRWYLFRFYFKLVSAFPACVVDLEAKWEAWHKALSSSSSPSTWASVPEHATLVALGPKAVPLVVWQVATHKDDATAVFLCASSNHPDGVIFMDAMF</sequence>
<protein>
    <submittedName>
        <fullName evidence="2">Uncharacterized protein</fullName>
    </submittedName>
</protein>
<feature type="region of interest" description="Disordered" evidence="1">
    <location>
        <begin position="50"/>
        <end position="76"/>
    </location>
</feature>
<evidence type="ECO:0000313" key="2">
    <source>
        <dbReference type="EMBL" id="KAK4243307.1"/>
    </source>
</evidence>